<dbReference type="InterPro" id="IPR036477">
    <property type="entry name" value="Formyl_transf_N_sf"/>
</dbReference>
<dbReference type="InterPro" id="IPR036770">
    <property type="entry name" value="Ankyrin_rpt-contain_sf"/>
</dbReference>
<proteinExistence type="predicted"/>
<dbReference type="PROSITE" id="PS50088">
    <property type="entry name" value="ANK_REPEAT"/>
    <property type="match status" value="1"/>
</dbReference>
<dbReference type="SUPFAM" id="SSF48403">
    <property type="entry name" value="Ankyrin repeat"/>
    <property type="match status" value="1"/>
</dbReference>
<dbReference type="PROSITE" id="PS50297">
    <property type="entry name" value="ANK_REP_REGION"/>
    <property type="match status" value="1"/>
</dbReference>
<dbReference type="Gene3D" id="3.40.50.12230">
    <property type="match status" value="1"/>
</dbReference>
<name>A0A853PM67_BACFG</name>
<dbReference type="SMART" id="SM00248">
    <property type="entry name" value="ANK"/>
    <property type="match status" value="2"/>
</dbReference>
<dbReference type="Pfam" id="PF00551">
    <property type="entry name" value="Formyl_trans_N"/>
    <property type="match status" value="1"/>
</dbReference>
<dbReference type="InterPro" id="IPR002376">
    <property type="entry name" value="Formyl_transf_N"/>
</dbReference>
<organism evidence="1 2">
    <name type="scientific">Bacteroides fragilis</name>
    <dbReference type="NCBI Taxonomy" id="817"/>
    <lineage>
        <taxon>Bacteria</taxon>
        <taxon>Pseudomonadati</taxon>
        <taxon>Bacteroidota</taxon>
        <taxon>Bacteroidia</taxon>
        <taxon>Bacteroidales</taxon>
        <taxon>Bacteroidaceae</taxon>
        <taxon>Bacteroides</taxon>
    </lineage>
</organism>
<dbReference type="Pfam" id="PF12796">
    <property type="entry name" value="Ank_2"/>
    <property type="match status" value="1"/>
</dbReference>
<protein>
    <submittedName>
        <fullName evidence="1">Uncharacterized protein</fullName>
    </submittedName>
</protein>
<dbReference type="GO" id="GO:0004479">
    <property type="term" value="F:methionyl-tRNA formyltransferase activity"/>
    <property type="evidence" value="ECO:0007669"/>
    <property type="project" value="TreeGrafter"/>
</dbReference>
<dbReference type="PANTHER" id="PTHR11138">
    <property type="entry name" value="METHIONYL-TRNA FORMYLTRANSFERASE"/>
    <property type="match status" value="1"/>
</dbReference>
<dbReference type="Proteomes" id="UP000093197">
    <property type="component" value="Unassembled WGS sequence"/>
</dbReference>
<dbReference type="EMBL" id="LIDT01000038">
    <property type="protein sequence ID" value="OCR28411.1"/>
    <property type="molecule type" value="Genomic_DNA"/>
</dbReference>
<evidence type="ECO:0000313" key="2">
    <source>
        <dbReference type="Proteomes" id="UP000093197"/>
    </source>
</evidence>
<accession>A0A853PM67</accession>
<dbReference type="SUPFAM" id="SSF53328">
    <property type="entry name" value="Formyltransferase"/>
    <property type="match status" value="1"/>
</dbReference>
<dbReference type="CDD" id="cd08369">
    <property type="entry name" value="FMT_core"/>
    <property type="match status" value="1"/>
</dbReference>
<dbReference type="PANTHER" id="PTHR11138:SF5">
    <property type="entry name" value="METHIONYL-TRNA FORMYLTRANSFERASE, MITOCHONDRIAL"/>
    <property type="match status" value="1"/>
</dbReference>
<dbReference type="GO" id="GO:0005829">
    <property type="term" value="C:cytosol"/>
    <property type="evidence" value="ECO:0007669"/>
    <property type="project" value="TreeGrafter"/>
</dbReference>
<gene>
    <name evidence="1" type="ORF">AC094_36750</name>
</gene>
<dbReference type="RefSeq" id="WP_005802403.1">
    <property type="nucleotide sequence ID" value="NZ_JBDFUZ010000001.1"/>
</dbReference>
<comment type="caution">
    <text evidence="1">The sequence shown here is derived from an EMBL/GenBank/DDBJ whole genome shotgun (WGS) entry which is preliminary data.</text>
</comment>
<reference evidence="1 2" key="1">
    <citation type="journal article" date="2016" name="PLoS ONE">
        <title>Genomic Diversity of Enterotoxigenic Strains of Bacteroides fragilis.</title>
        <authorList>
            <person name="Pierce J.V."/>
            <person name="Bernstein H.D."/>
        </authorList>
    </citation>
    <scope>NUCLEOTIDE SEQUENCE [LARGE SCALE GENOMIC DNA]</scope>
    <source>
        <strain evidence="1 2">20793-3</strain>
    </source>
</reference>
<sequence length="400" mass="45960">MKICIAGKNNIAVSVCSYLLKKYPDIPILVVKNRTDNGTDSFQRSFWKFANDNNLPMKELEDVYSIPDLIFLSLEFDRIIYPERFSSSKLFNIHFSLLPAYKGMYTSALPILHAEERSGVTLHKIDSGIDTGDILCQKAIMLSPSETAKSLYKKYIQVGTDLVVENIDSILNDTYTTVPQSSEHSLYFSKSSLNYSDLELDLNVTAFQLSSQIRAFNFRDYQLPKLYGYSVVGACITNDRSTLRPGRILEDDCNYICLSTIDYNIRVYKDRLYDLLECCKLNDLYGLKLIPQLDYYLFESEQTHGWTLLMVAAYNNSIDVCRYLIEQGADVNARNFNGTTVLMYAKDAVLRTENYNLIDLFLENGANPLLEDYSGKNLFDYLKIQSMVLLQYINKKWLNF</sequence>
<dbReference type="AlphaFoldDB" id="A0A853PM67"/>
<evidence type="ECO:0000313" key="1">
    <source>
        <dbReference type="EMBL" id="OCR28411.1"/>
    </source>
</evidence>
<dbReference type="Gene3D" id="1.25.40.20">
    <property type="entry name" value="Ankyrin repeat-containing domain"/>
    <property type="match status" value="1"/>
</dbReference>
<dbReference type="InterPro" id="IPR002110">
    <property type="entry name" value="Ankyrin_rpt"/>
</dbReference>